<sequence>MAKVTKIVEIANDDEDDDDIFGDEGIDALTGMALDEDDDHSSLRAVARLAKLVGSLPWFSAVGRKLTATEINDAEAYIAGIGFAEMQVAGVENWLAASGAAQAPDWDDDWWQAEQQMQNALLEQALTRIDEHDLEVALTHVSTRAGEVAHDHAAKMAARQGVTDPALLKVAAGAAAQAAYQAALVLAARGAEDEVADDAEDEHPFAIKFRLFEAGRLPLGATGSTFNLF</sequence>
<keyword evidence="2" id="KW-1185">Reference proteome</keyword>
<gene>
    <name evidence="1" type="ORF">FNB15_06605</name>
</gene>
<dbReference type="EMBL" id="CP041636">
    <property type="protein sequence ID" value="QDO96962.1"/>
    <property type="molecule type" value="Genomic_DNA"/>
</dbReference>
<name>A0A516GZN1_9PROT</name>
<reference evidence="1 2" key="1">
    <citation type="submission" date="2019-07" db="EMBL/GenBank/DDBJ databases">
        <title>Genome sequencing for Ferrovibrio sp. K5.</title>
        <authorList>
            <person name="Park S.-J."/>
        </authorList>
    </citation>
    <scope>NUCLEOTIDE SEQUENCE [LARGE SCALE GENOMIC DNA]</scope>
    <source>
        <strain evidence="1 2">K5</strain>
    </source>
</reference>
<dbReference type="KEGG" id="fer:FNB15_06605"/>
<dbReference type="RefSeq" id="WP_144067943.1">
    <property type="nucleotide sequence ID" value="NZ_CP041636.1"/>
</dbReference>
<evidence type="ECO:0000313" key="2">
    <source>
        <dbReference type="Proteomes" id="UP000317496"/>
    </source>
</evidence>
<organism evidence="1 2">
    <name type="scientific">Ferrovibrio terrae</name>
    <dbReference type="NCBI Taxonomy" id="2594003"/>
    <lineage>
        <taxon>Bacteria</taxon>
        <taxon>Pseudomonadati</taxon>
        <taxon>Pseudomonadota</taxon>
        <taxon>Alphaproteobacteria</taxon>
        <taxon>Rhodospirillales</taxon>
        <taxon>Rhodospirillaceae</taxon>
        <taxon>Ferrovibrio</taxon>
    </lineage>
</organism>
<evidence type="ECO:0000313" key="1">
    <source>
        <dbReference type="EMBL" id="QDO96962.1"/>
    </source>
</evidence>
<dbReference type="AlphaFoldDB" id="A0A516GZN1"/>
<protein>
    <submittedName>
        <fullName evidence="1">Uncharacterized protein</fullName>
    </submittedName>
</protein>
<dbReference type="OrthoDB" id="8448172at2"/>
<proteinExistence type="predicted"/>
<dbReference type="Proteomes" id="UP000317496">
    <property type="component" value="Chromosome"/>
</dbReference>
<accession>A0A516GZN1</accession>